<dbReference type="OrthoDB" id="2977185at2759"/>
<feature type="transmembrane region" description="Helical" evidence="1">
    <location>
        <begin position="16"/>
        <end position="35"/>
    </location>
</feature>
<reference evidence="3" key="1">
    <citation type="submission" date="2020-05" db="EMBL/GenBank/DDBJ databases">
        <title>Mycena genomes resolve the evolution of fungal bioluminescence.</title>
        <authorList>
            <person name="Tsai I.J."/>
        </authorList>
    </citation>
    <scope>NUCLEOTIDE SEQUENCE</scope>
    <source>
        <strain evidence="3">CCC161011</strain>
    </source>
</reference>
<evidence type="ECO:0000313" key="3">
    <source>
        <dbReference type="EMBL" id="KAF7345416.1"/>
    </source>
</evidence>
<evidence type="ECO:0000313" key="4">
    <source>
        <dbReference type="Proteomes" id="UP000620124"/>
    </source>
</evidence>
<gene>
    <name evidence="3" type="ORF">MVEN_01559600</name>
</gene>
<feature type="transmembrane region" description="Helical" evidence="1">
    <location>
        <begin position="75"/>
        <end position="100"/>
    </location>
</feature>
<dbReference type="EMBL" id="JACAZI010000013">
    <property type="protein sequence ID" value="KAF7345416.1"/>
    <property type="molecule type" value="Genomic_DNA"/>
</dbReference>
<protein>
    <recommendedName>
        <fullName evidence="2">DUF6534 domain-containing protein</fullName>
    </recommendedName>
</protein>
<organism evidence="3 4">
    <name type="scientific">Mycena venus</name>
    <dbReference type="NCBI Taxonomy" id="2733690"/>
    <lineage>
        <taxon>Eukaryota</taxon>
        <taxon>Fungi</taxon>
        <taxon>Dikarya</taxon>
        <taxon>Basidiomycota</taxon>
        <taxon>Agaricomycotina</taxon>
        <taxon>Agaricomycetes</taxon>
        <taxon>Agaricomycetidae</taxon>
        <taxon>Agaricales</taxon>
        <taxon>Marasmiineae</taxon>
        <taxon>Mycenaceae</taxon>
        <taxon>Mycena</taxon>
    </lineage>
</organism>
<dbReference type="InterPro" id="IPR045339">
    <property type="entry name" value="DUF6534"/>
</dbReference>
<keyword evidence="1" id="KW-0472">Membrane</keyword>
<dbReference type="Proteomes" id="UP000620124">
    <property type="component" value="Unassembled WGS sequence"/>
</dbReference>
<feature type="transmembrane region" description="Helical" evidence="1">
    <location>
        <begin position="112"/>
        <end position="135"/>
    </location>
</feature>
<comment type="caution">
    <text evidence="3">The sequence shown here is derived from an EMBL/GenBank/DDBJ whole genome shotgun (WGS) entry which is preliminary data.</text>
</comment>
<sequence>MAVTGAVAPMTLAASSWLNVALYTLELVLCAHYFARPSRPLVNKIGIGIMLLADTVCTVVLCFKLGLAISPNQEHFRFIVALAIQIIATYVSAVIAQLNFCHLFYVLTGNKLVSGALLILISIHLGFSWASGILLLRFPRLGPSSGIAFTVNTVGAVTCAATDLVIAVCLAWKFYKMMQATIPGHGTRSLVRRVLILSVGSGAICAINTLSMLILLLKGSAIFNFLGTIQGRVYALSLLANFLLSIPQRPRSAQTPSQSFGFPGTLSSVVFQSTVPQKSRSGSARNASKLATELPQLTASTSSLPSIDHHDEALRLDDFSLGSGKVDS</sequence>
<keyword evidence="1" id="KW-0812">Transmembrane</keyword>
<name>A0A8H7CRE8_9AGAR</name>
<feature type="transmembrane region" description="Helical" evidence="1">
    <location>
        <begin position="47"/>
        <end position="69"/>
    </location>
</feature>
<feature type="domain" description="DUF6534" evidence="2">
    <location>
        <begin position="160"/>
        <end position="242"/>
    </location>
</feature>
<dbReference type="Pfam" id="PF20152">
    <property type="entry name" value="DUF6534"/>
    <property type="match status" value="1"/>
</dbReference>
<evidence type="ECO:0000259" key="2">
    <source>
        <dbReference type="Pfam" id="PF20152"/>
    </source>
</evidence>
<feature type="transmembrane region" description="Helical" evidence="1">
    <location>
        <begin position="147"/>
        <end position="174"/>
    </location>
</feature>
<feature type="transmembrane region" description="Helical" evidence="1">
    <location>
        <begin position="194"/>
        <end position="216"/>
    </location>
</feature>
<dbReference type="AlphaFoldDB" id="A0A8H7CRE8"/>
<keyword evidence="4" id="KW-1185">Reference proteome</keyword>
<evidence type="ECO:0000256" key="1">
    <source>
        <dbReference type="SAM" id="Phobius"/>
    </source>
</evidence>
<keyword evidence="1" id="KW-1133">Transmembrane helix</keyword>
<accession>A0A8H7CRE8</accession>
<proteinExistence type="predicted"/>